<organism evidence="2 3">
    <name type="scientific">Dictyostelium firmibasis</name>
    <dbReference type="NCBI Taxonomy" id="79012"/>
    <lineage>
        <taxon>Eukaryota</taxon>
        <taxon>Amoebozoa</taxon>
        <taxon>Evosea</taxon>
        <taxon>Eumycetozoa</taxon>
        <taxon>Dictyostelia</taxon>
        <taxon>Dictyosteliales</taxon>
        <taxon>Dictyosteliaceae</taxon>
        <taxon>Dictyostelium</taxon>
    </lineage>
</organism>
<protein>
    <recommendedName>
        <fullName evidence="4">Rho termination factor N-terminal domain-containing protein</fullName>
    </recommendedName>
</protein>
<gene>
    <name evidence="2" type="ORF">RB653_009828</name>
</gene>
<keyword evidence="3" id="KW-1185">Reference proteome</keyword>
<sequence length="952" mass="112771">MNNDIDYNELEKESLKSIKEIAATYSLSTNKLKKKEIIEKIKVIAKRKREYKEEQEQKENVNSFNKLIKLTITEGIEPTELLFWKLFRNKSIYKKIFSFMDNRFSVGYDSISSIPEMIQLNQFGMLKEKVNRNCRFLHFPCTLSYENLYSKPESFFLKKLFENIKDDYQFYRNYFKNDNAYHSSPNNISLALILSKNLEIYQLYINEFNYKPTKTDLKTSIIIGSNKFISYLLQLNPLPSYHTTLLTNDFYDFKYQQAAFEIYSFKNNHLFYGLLCYFDFINSVNSSSRDTKHELKIDTLIEIITLEDHEEIGINEKSTLKELISICKLISKLNESNIDESTTDLTTESFESVLTLKDIENFTNKIDKVRLKSTLDNPINFENQTINKNINNTNCKISDDSEIKEFIKELLILYCSTVNDSRLTILSLCYFDIDADTQYFSTYYDFLHEGAFRFGDFNFFSFYQTKCERKIFYTSLLPKNDRCQSVINDKILFSNCLDRDKKIKFIDQIIENNHKLAECNGITYFFYMLVVYNDLELIQYYENKISNRYQLQFNNNTLVSQLMPPTYYIDSIEVLDYLFENHIDYFNDVTFPQFYSTFFKRLELLKHFESLIQSKPSYTSTGETNNIKLPISFIIGRGFRGLSYVNILYKLNKNYLDFAIHFGSSPFYSGDTLDGGQLFSVLTSREMSKPVNFETLKKWGSIPIYSPTILSLTNGISEIGIHNILYRVSHGFTGTMIPKSFLKFIDWMFTNYNNEIKEDKFINFGNLYYHLLIATDRYNFDSNSDNNNNNNNNINHRKYYDEGYDEPNALRLNSLLGIVSTFTPYLFEVNNFKFLHWFLTKIKNYHYSSTTTKLQKSNIKIVIYQLLEQIVYHSKLNALEFIYENYNFILKKESIGGILRTQELKLFLFTSLKRDIIKISEFFFRFIDITSNEFEKHANHKSKLYFSNKFKY</sequence>
<comment type="caution">
    <text evidence="2">The sequence shown here is derived from an EMBL/GenBank/DDBJ whole genome shotgun (WGS) entry which is preliminary data.</text>
</comment>
<dbReference type="AlphaFoldDB" id="A0AAN7TY62"/>
<keyword evidence="1" id="KW-0175">Coiled coil</keyword>
<evidence type="ECO:0000313" key="3">
    <source>
        <dbReference type="Proteomes" id="UP001344447"/>
    </source>
</evidence>
<dbReference type="Proteomes" id="UP001344447">
    <property type="component" value="Unassembled WGS sequence"/>
</dbReference>
<dbReference type="EMBL" id="JAVFKY010000006">
    <property type="protein sequence ID" value="KAK5574575.1"/>
    <property type="molecule type" value="Genomic_DNA"/>
</dbReference>
<reference evidence="2 3" key="1">
    <citation type="submission" date="2023-11" db="EMBL/GenBank/DDBJ databases">
        <title>Dfirmibasis_genome.</title>
        <authorList>
            <person name="Edelbroek B."/>
            <person name="Kjellin J."/>
            <person name="Jerlstrom-Hultqvist J."/>
            <person name="Soderbom F."/>
        </authorList>
    </citation>
    <scope>NUCLEOTIDE SEQUENCE [LARGE SCALE GENOMIC DNA]</scope>
    <source>
        <strain evidence="2 3">TNS-C-14</strain>
    </source>
</reference>
<evidence type="ECO:0000256" key="1">
    <source>
        <dbReference type="SAM" id="Coils"/>
    </source>
</evidence>
<name>A0AAN7TY62_9MYCE</name>
<dbReference type="PANTHER" id="PTHR32488:SF76">
    <property type="entry name" value="ANKYRIN REPEAT-CONTAINING PROTEIN-RELATED"/>
    <property type="match status" value="1"/>
</dbReference>
<dbReference type="InterPro" id="IPR051904">
    <property type="entry name" value="UPF0746_actin_org"/>
</dbReference>
<dbReference type="PANTHER" id="PTHR32488">
    <property type="entry name" value="UPF0746 PROTEIN DDB_G0280785-RELATED"/>
    <property type="match status" value="1"/>
</dbReference>
<evidence type="ECO:0008006" key="4">
    <source>
        <dbReference type="Google" id="ProtNLM"/>
    </source>
</evidence>
<evidence type="ECO:0000313" key="2">
    <source>
        <dbReference type="EMBL" id="KAK5574575.1"/>
    </source>
</evidence>
<accession>A0AAN7TY62</accession>
<proteinExistence type="predicted"/>
<feature type="coiled-coil region" evidence="1">
    <location>
        <begin position="34"/>
        <end position="61"/>
    </location>
</feature>